<reference evidence="2" key="1">
    <citation type="submission" date="2023-10" db="EMBL/GenBank/DDBJ databases">
        <authorList>
            <person name="Chen Y."/>
            <person name="Shah S."/>
            <person name="Dougan E. K."/>
            <person name="Thang M."/>
            <person name="Chan C."/>
        </authorList>
    </citation>
    <scope>NUCLEOTIDE SEQUENCE [LARGE SCALE GENOMIC DNA]</scope>
</reference>
<name>A0ABN9TP04_9DINO</name>
<keyword evidence="3" id="KW-1185">Reference proteome</keyword>
<feature type="compositionally biased region" description="Basic and acidic residues" evidence="1">
    <location>
        <begin position="176"/>
        <end position="202"/>
    </location>
</feature>
<dbReference type="Proteomes" id="UP001189429">
    <property type="component" value="Unassembled WGS sequence"/>
</dbReference>
<feature type="compositionally biased region" description="Basic and acidic residues" evidence="1">
    <location>
        <begin position="14"/>
        <end position="31"/>
    </location>
</feature>
<gene>
    <name evidence="2" type="ORF">PCOR1329_LOCUS40883</name>
</gene>
<evidence type="ECO:0008006" key="4">
    <source>
        <dbReference type="Google" id="ProtNLM"/>
    </source>
</evidence>
<evidence type="ECO:0000313" key="2">
    <source>
        <dbReference type="EMBL" id="CAK0847757.1"/>
    </source>
</evidence>
<organism evidence="2 3">
    <name type="scientific">Prorocentrum cordatum</name>
    <dbReference type="NCBI Taxonomy" id="2364126"/>
    <lineage>
        <taxon>Eukaryota</taxon>
        <taxon>Sar</taxon>
        <taxon>Alveolata</taxon>
        <taxon>Dinophyceae</taxon>
        <taxon>Prorocentrales</taxon>
        <taxon>Prorocentraceae</taxon>
        <taxon>Prorocentrum</taxon>
    </lineage>
</organism>
<evidence type="ECO:0000313" key="3">
    <source>
        <dbReference type="Proteomes" id="UP001189429"/>
    </source>
</evidence>
<sequence>AKRRRKAGTKKVSLKGELRGDDDIERISTTRRDKKHRKDGDAKVSKHGGKTKLSSDAMIRAALKRPKDKAAHADKGRSSKDTHMDKGTSSKAARLDKSSAGRAKDTSTHASSNGKAKGKAAEKKRAASTKENNHRDADAHDKGNAHKKHTKPLPTSSGCDSNADSDSPELPPSHETAQERKTRETAERESPKERMDTLKKAGKEKAAKMLLATRAQAKPMVPHQKLETAIESDGFGKLPDAVKKNATDKLQTLPAILRASSEIASRRRGLSKFTWTATEVNDIANTATAQGVLVSTMRKSTQKM</sequence>
<feature type="compositionally biased region" description="Polar residues" evidence="1">
    <location>
        <begin position="153"/>
        <end position="165"/>
    </location>
</feature>
<comment type="caution">
    <text evidence="2">The sequence shown here is derived from an EMBL/GenBank/DDBJ whole genome shotgun (WGS) entry which is preliminary data.</text>
</comment>
<feature type="non-terminal residue" evidence="2">
    <location>
        <position position="304"/>
    </location>
</feature>
<dbReference type="EMBL" id="CAUYUJ010014927">
    <property type="protein sequence ID" value="CAK0847757.1"/>
    <property type="molecule type" value="Genomic_DNA"/>
</dbReference>
<evidence type="ECO:0000256" key="1">
    <source>
        <dbReference type="SAM" id="MobiDB-lite"/>
    </source>
</evidence>
<feature type="compositionally biased region" description="Basic and acidic residues" evidence="1">
    <location>
        <begin position="131"/>
        <end position="144"/>
    </location>
</feature>
<feature type="compositionally biased region" description="Basic and acidic residues" evidence="1">
    <location>
        <begin position="68"/>
        <end position="107"/>
    </location>
</feature>
<proteinExistence type="predicted"/>
<feature type="non-terminal residue" evidence="2">
    <location>
        <position position="1"/>
    </location>
</feature>
<feature type="compositionally biased region" description="Basic residues" evidence="1">
    <location>
        <begin position="1"/>
        <end position="13"/>
    </location>
</feature>
<protein>
    <recommendedName>
        <fullName evidence="4">Ribosome biogenesis protein NOP53</fullName>
    </recommendedName>
</protein>
<accession>A0ABN9TP04</accession>
<feature type="region of interest" description="Disordered" evidence="1">
    <location>
        <begin position="1"/>
        <end position="202"/>
    </location>
</feature>